<keyword evidence="1 3" id="KW-0489">Methyltransferase</keyword>
<evidence type="ECO:0000256" key="1">
    <source>
        <dbReference type="ARBA" id="ARBA00022603"/>
    </source>
</evidence>
<dbReference type="Proteomes" id="UP001250538">
    <property type="component" value="Unassembled WGS sequence"/>
</dbReference>
<dbReference type="EMBL" id="JAVYAA010000001">
    <property type="protein sequence ID" value="MDT8975204.1"/>
    <property type="molecule type" value="Genomic_DNA"/>
</dbReference>
<dbReference type="PANTHER" id="PTHR40048">
    <property type="entry name" value="RHAMNOSYL O-METHYLTRANSFERASE"/>
    <property type="match status" value="1"/>
</dbReference>
<dbReference type="Gene3D" id="3.40.50.150">
    <property type="entry name" value="Vaccinia Virus protein VP39"/>
    <property type="match status" value="1"/>
</dbReference>
<dbReference type="GO" id="GO:0071770">
    <property type="term" value="P:DIM/DIP cell wall layer assembly"/>
    <property type="evidence" value="ECO:0007669"/>
    <property type="project" value="TreeGrafter"/>
</dbReference>
<evidence type="ECO:0000256" key="2">
    <source>
        <dbReference type="ARBA" id="ARBA00022679"/>
    </source>
</evidence>
<keyword evidence="2" id="KW-0808">Transferase</keyword>
<dbReference type="GO" id="GO:0008610">
    <property type="term" value="P:lipid biosynthetic process"/>
    <property type="evidence" value="ECO:0007669"/>
    <property type="project" value="InterPro"/>
</dbReference>
<proteinExistence type="predicted"/>
<evidence type="ECO:0000313" key="3">
    <source>
        <dbReference type="EMBL" id="MDT8975204.1"/>
    </source>
</evidence>
<dbReference type="RefSeq" id="WP_083544851.1">
    <property type="nucleotide sequence ID" value="NZ_JAVYAA010000001.1"/>
</dbReference>
<dbReference type="SUPFAM" id="SSF53335">
    <property type="entry name" value="S-adenosyl-L-methionine-dependent methyltransferases"/>
    <property type="match status" value="1"/>
</dbReference>
<name>A0AAJ2JW12_9BACL</name>
<dbReference type="AlphaFoldDB" id="A0AAJ2JW12"/>
<sequence>MNTYWMGQHIYKCPLDLFLYQEILFRVKPDVIVECGTNLGGSALFLAHMCDLLGSGKVITIDIVEIARPQHERITYLLGDTISPEIINQVKQQISPEDVVLVILDSEHTEEHVFQELSLYNQLVTKGSYLIVEDTLVNGHPIMPAFGPGPMEAVQKFLLENDQFIIDSNQHKFFLTFNPKGYLLKVK</sequence>
<dbReference type="GO" id="GO:0008168">
    <property type="term" value="F:methyltransferase activity"/>
    <property type="evidence" value="ECO:0007669"/>
    <property type="project" value="UniProtKB-KW"/>
</dbReference>
<dbReference type="Pfam" id="PF04989">
    <property type="entry name" value="RMNT_CmcI"/>
    <property type="match status" value="1"/>
</dbReference>
<dbReference type="InterPro" id="IPR029063">
    <property type="entry name" value="SAM-dependent_MTases_sf"/>
</dbReference>
<dbReference type="GO" id="GO:0005886">
    <property type="term" value="C:plasma membrane"/>
    <property type="evidence" value="ECO:0007669"/>
    <property type="project" value="TreeGrafter"/>
</dbReference>
<dbReference type="PANTHER" id="PTHR40048:SF1">
    <property type="entry name" value="RHAMNOSYL O-METHYLTRANSFERASE"/>
    <property type="match status" value="1"/>
</dbReference>
<protein>
    <submittedName>
        <fullName evidence="3">CmcI family methyltransferase</fullName>
    </submittedName>
</protein>
<organism evidence="3 4">
    <name type="scientific">Paenibacillus suaedae</name>
    <dbReference type="NCBI Taxonomy" id="3077233"/>
    <lineage>
        <taxon>Bacteria</taxon>
        <taxon>Bacillati</taxon>
        <taxon>Bacillota</taxon>
        <taxon>Bacilli</taxon>
        <taxon>Bacillales</taxon>
        <taxon>Paenibacillaceae</taxon>
        <taxon>Paenibacillus</taxon>
    </lineage>
</organism>
<accession>A0AAJ2JW12</accession>
<reference evidence="4" key="1">
    <citation type="submission" date="2023-09" db="EMBL/GenBank/DDBJ databases">
        <title>Paenibacillus sp. chi10 Genome sequencing and assembly.</title>
        <authorList>
            <person name="Kim I."/>
        </authorList>
    </citation>
    <scope>NUCLEOTIDE SEQUENCE [LARGE SCALE GENOMIC DNA]</scope>
    <source>
        <strain evidence="4">chi10</strain>
    </source>
</reference>
<evidence type="ECO:0000313" key="4">
    <source>
        <dbReference type="Proteomes" id="UP001250538"/>
    </source>
</evidence>
<gene>
    <name evidence="3" type="ORF">RQP50_02970</name>
</gene>
<dbReference type="GO" id="GO:0032259">
    <property type="term" value="P:methylation"/>
    <property type="evidence" value="ECO:0007669"/>
    <property type="project" value="UniProtKB-KW"/>
</dbReference>
<keyword evidence="4" id="KW-1185">Reference proteome</keyword>
<dbReference type="InterPro" id="IPR007072">
    <property type="entry name" value="RNMT_CmcI"/>
</dbReference>
<comment type="caution">
    <text evidence="3">The sequence shown here is derived from an EMBL/GenBank/DDBJ whole genome shotgun (WGS) entry which is preliminary data.</text>
</comment>